<keyword evidence="1 2" id="KW-0732">Signal</keyword>
<evidence type="ECO:0000256" key="2">
    <source>
        <dbReference type="SAM" id="SignalP"/>
    </source>
</evidence>
<dbReference type="EMBL" id="CP129118">
    <property type="protein sequence ID" value="WOV88098.1"/>
    <property type="molecule type" value="Genomic_DNA"/>
</dbReference>
<dbReference type="PANTHER" id="PTHR43308">
    <property type="entry name" value="OUTER MEMBRANE PROTEIN ALPHA-RELATED"/>
    <property type="match status" value="1"/>
</dbReference>
<dbReference type="Pfam" id="PF00395">
    <property type="entry name" value="SLH"/>
    <property type="match status" value="3"/>
</dbReference>
<keyword evidence="5" id="KW-1185">Reference proteome</keyword>
<dbReference type="InterPro" id="IPR014755">
    <property type="entry name" value="Cu-Rt/internalin_Ig-like"/>
</dbReference>
<evidence type="ECO:0000313" key="4">
    <source>
        <dbReference type="EMBL" id="WOV88098.1"/>
    </source>
</evidence>
<protein>
    <submittedName>
        <fullName evidence="4">S-layer homology domain-containing protein</fullName>
    </submittedName>
</protein>
<dbReference type="InterPro" id="IPR051465">
    <property type="entry name" value="Cell_Envelope_Struct_Comp"/>
</dbReference>
<dbReference type="InterPro" id="IPR001119">
    <property type="entry name" value="SLH_dom"/>
</dbReference>
<dbReference type="RefSeq" id="WP_317968811.1">
    <property type="nucleotide sequence ID" value="NZ_CP129118.1"/>
</dbReference>
<proteinExistence type="predicted"/>
<dbReference type="PANTHER" id="PTHR43308:SF1">
    <property type="entry name" value="OUTER MEMBRANE PROTEIN ALPHA"/>
    <property type="match status" value="1"/>
</dbReference>
<reference evidence="4 5" key="1">
    <citation type="submission" date="2023-06" db="EMBL/GenBank/DDBJ databases">
        <title>Sporosarcina sp. nov., isolated from Korean tranditional fermented seafood 'Jeotgal'.</title>
        <authorList>
            <person name="Yang A.I."/>
            <person name="Shin N.-R."/>
        </authorList>
    </citation>
    <scope>NUCLEOTIDE SEQUENCE [LARGE SCALE GENOMIC DNA]</scope>
    <source>
        <strain evidence="4 5">T2O-4</strain>
    </source>
</reference>
<feature type="domain" description="SLH" evidence="3">
    <location>
        <begin position="98"/>
        <end position="161"/>
    </location>
</feature>
<name>A0ABZ0L7P6_9BACL</name>
<feature type="domain" description="SLH" evidence="3">
    <location>
        <begin position="36"/>
        <end position="97"/>
    </location>
</feature>
<organism evidence="4 5">
    <name type="scientific">Sporosarcina oncorhynchi</name>
    <dbReference type="NCBI Taxonomy" id="3056444"/>
    <lineage>
        <taxon>Bacteria</taxon>
        <taxon>Bacillati</taxon>
        <taxon>Bacillota</taxon>
        <taxon>Bacilli</taxon>
        <taxon>Bacillales</taxon>
        <taxon>Caryophanaceae</taxon>
        <taxon>Sporosarcina</taxon>
    </lineage>
</organism>
<dbReference type="Proteomes" id="UP001303902">
    <property type="component" value="Chromosome"/>
</dbReference>
<feature type="signal peptide" evidence="2">
    <location>
        <begin position="1"/>
        <end position="26"/>
    </location>
</feature>
<sequence>MMGNNQPNRLFKATIATALMTGAVVATGPALTKAETKTFTDVRDIPTHHFYEAVMKYTAAGMMNGYADGTFKPGQNITRQDAAKLLALVLDLDLEKTDNPNFKDVSKSHPYYKYIAALVEEGIISGYEDNTFRPNDSLTRAQMAKILVLGFELDEMNNVRLPFSDINAKQWHIEFVRSLYGHEITTGTTPTTFSLNAHVTRGQMASFVFRGEAFITPKVDENQVAVDAAAALLKTGTVNVARGPLASDETKLAAVHKYAASLMTDKGITVKASEGKAAGTYSITLTKGEAKVEKSIEVKFDYAADDRFVADVKAVNAKQVEIHFTTPVAKSSVLDATNNVKNMTFTMVSGSTVNPGTLTGSLSEDGKVLTITANWIFDGEYAFKATSAITSAKGEKFEEHTSILKAADKTGPKYVSGSAAAKTATNTFNVNFDEPVNAAGVIAYVNDQPATVANSSTNPNQLIITVNKAVAAGTTAKVRLLNVKDYKNNLAEPNPVNVDITISADTAAPTVTNVKVLGENRIEVTYDKDMNLASFVNHARLVHSNGQLIPLTATAGQNSKTIILTGSAIFYNDKYDAVLFIDSDVKDTVGNNAKTYSTTVTMVKDKTAPLLETVEFKGGKIVASFSKEVVLNGNQTIQAINQKTGVSTPIYVNSSNVAIVNNTLTISQPLPNGDYLLRVPANTVVDKSSARNANQLATVYFTVTNEASYDTVRPYVSGIASTPIQPGTLPGIEQTVTFTAIDADSGIDLTTVQDVNNYTLDGRALPIGSYVTTTFSGTEDRATTVRVTVHIPSASISETKNVQFTVNNIRDNAGNILATPGFGNVTMVNGSSPELTSARVIGNNGLLFTFSEVVQNVDTKDFQLFVNNHRVPASALNRIEPHIGVSDTYSTTVMASVAKYISYNGVANQNVVYLDTDTIPGYSNGDLVLEVLPVNNNYPAGKDNWAVDLKANYIYDLRVQLIADSQSPVRNLQNNLANFNSVITVNR</sequence>
<evidence type="ECO:0000313" key="5">
    <source>
        <dbReference type="Proteomes" id="UP001303902"/>
    </source>
</evidence>
<gene>
    <name evidence="4" type="ORF">QWT69_02955</name>
</gene>
<accession>A0ABZ0L7P6</accession>
<evidence type="ECO:0000256" key="1">
    <source>
        <dbReference type="ARBA" id="ARBA00022729"/>
    </source>
</evidence>
<dbReference type="Gene3D" id="2.60.40.1220">
    <property type="match status" value="2"/>
</dbReference>
<evidence type="ECO:0000259" key="3">
    <source>
        <dbReference type="PROSITE" id="PS51272"/>
    </source>
</evidence>
<feature type="chain" id="PRO_5046409345" evidence="2">
    <location>
        <begin position="27"/>
        <end position="987"/>
    </location>
</feature>
<dbReference type="PROSITE" id="PS51272">
    <property type="entry name" value="SLH"/>
    <property type="match status" value="2"/>
</dbReference>